<reference evidence="5 6" key="1">
    <citation type="submission" date="2024-10" db="EMBL/GenBank/DDBJ databases">
        <title>Updated reference genomes for cyclostephanoid diatoms.</title>
        <authorList>
            <person name="Roberts W.R."/>
            <person name="Alverson A.J."/>
        </authorList>
    </citation>
    <scope>NUCLEOTIDE SEQUENCE [LARGE SCALE GENOMIC DNA]</scope>
    <source>
        <strain evidence="5 6">AJA228-03</strain>
    </source>
</reference>
<dbReference type="PANTHER" id="PTHR13375:SF3">
    <property type="entry name" value="THO COMPLEX SUBUNIT 5 HOMOLOG"/>
    <property type="match status" value="1"/>
</dbReference>
<evidence type="ECO:0000313" key="6">
    <source>
        <dbReference type="Proteomes" id="UP001530377"/>
    </source>
</evidence>
<name>A0ABD3R1J9_9STRA</name>
<protein>
    <submittedName>
        <fullName evidence="5">Uncharacterized protein</fullName>
    </submittedName>
</protein>
<accession>A0ABD3R1J9</accession>
<feature type="region of interest" description="Disordered" evidence="4">
    <location>
        <begin position="548"/>
        <end position="568"/>
    </location>
</feature>
<dbReference type="EMBL" id="JALLPB020000796">
    <property type="protein sequence ID" value="KAL3806493.1"/>
    <property type="molecule type" value="Genomic_DNA"/>
</dbReference>
<dbReference type="Proteomes" id="UP001530377">
    <property type="component" value="Unassembled WGS sequence"/>
</dbReference>
<evidence type="ECO:0000256" key="4">
    <source>
        <dbReference type="SAM" id="MobiDB-lite"/>
    </source>
</evidence>
<feature type="region of interest" description="Disordered" evidence="4">
    <location>
        <begin position="16"/>
        <end position="78"/>
    </location>
</feature>
<evidence type="ECO:0000256" key="1">
    <source>
        <dbReference type="ARBA" id="ARBA00004123"/>
    </source>
</evidence>
<evidence type="ECO:0000256" key="2">
    <source>
        <dbReference type="ARBA" id="ARBA00008044"/>
    </source>
</evidence>
<feature type="compositionally biased region" description="Basic and acidic residues" evidence="4">
    <location>
        <begin position="663"/>
        <end position="678"/>
    </location>
</feature>
<comment type="caution">
    <text evidence="5">The sequence shown here is derived from an EMBL/GenBank/DDBJ whole genome shotgun (WGS) entry which is preliminary data.</text>
</comment>
<feature type="compositionally biased region" description="Acidic residues" evidence="4">
    <location>
        <begin position="270"/>
        <end position="281"/>
    </location>
</feature>
<keyword evidence="6" id="KW-1185">Reference proteome</keyword>
<proteinExistence type="inferred from homology"/>
<evidence type="ECO:0000313" key="5">
    <source>
        <dbReference type="EMBL" id="KAL3806493.1"/>
    </source>
</evidence>
<feature type="region of interest" description="Disordered" evidence="4">
    <location>
        <begin position="663"/>
        <end position="686"/>
    </location>
</feature>
<feature type="region of interest" description="Disordered" evidence="4">
    <location>
        <begin position="866"/>
        <end position="891"/>
    </location>
</feature>
<dbReference type="InterPro" id="IPR019163">
    <property type="entry name" value="THO_Thoc5"/>
</dbReference>
<evidence type="ECO:0000256" key="3">
    <source>
        <dbReference type="ARBA" id="ARBA00023242"/>
    </source>
</evidence>
<comment type="subcellular location">
    <subcellularLocation>
        <location evidence="1">Nucleus</location>
    </subcellularLocation>
</comment>
<feature type="compositionally biased region" description="Polar residues" evidence="4">
    <location>
        <begin position="24"/>
        <end position="34"/>
    </location>
</feature>
<dbReference type="AlphaFoldDB" id="A0ABD3R1J9"/>
<feature type="compositionally biased region" description="Basic and acidic residues" evidence="4">
    <location>
        <begin position="801"/>
        <end position="812"/>
    </location>
</feature>
<gene>
    <name evidence="5" type="ORF">ACHAXA_007012</name>
</gene>
<feature type="region of interest" description="Disordered" evidence="4">
    <location>
        <begin position="247"/>
        <end position="286"/>
    </location>
</feature>
<organism evidence="5 6">
    <name type="scientific">Cyclostephanos tholiformis</name>
    <dbReference type="NCBI Taxonomy" id="382380"/>
    <lineage>
        <taxon>Eukaryota</taxon>
        <taxon>Sar</taxon>
        <taxon>Stramenopiles</taxon>
        <taxon>Ochrophyta</taxon>
        <taxon>Bacillariophyta</taxon>
        <taxon>Coscinodiscophyceae</taxon>
        <taxon>Thalassiosirophycidae</taxon>
        <taxon>Stephanodiscales</taxon>
        <taxon>Stephanodiscaceae</taxon>
        <taxon>Cyclostephanos</taxon>
    </lineage>
</organism>
<dbReference type="GO" id="GO:0005634">
    <property type="term" value="C:nucleus"/>
    <property type="evidence" value="ECO:0007669"/>
    <property type="project" value="UniProtKB-SubCell"/>
</dbReference>
<comment type="similarity">
    <text evidence="2">Belongs to the THOC5 family.</text>
</comment>
<dbReference type="PANTHER" id="PTHR13375">
    <property type="entry name" value="FMS INTERACTING PROTEIN"/>
    <property type="match status" value="1"/>
</dbReference>
<sequence length="988" mass="105032">MAPAKKRRLLAAADAAAASDAINDGTNVDATTNDMDVAMVPTPPAPSSSYADVADATMDISHPPPPPSSSSSSSDRKRVERGIVTKLLDRHLHTVDSIRRDVSDLLRLAAGPRPPAPSTATIAAAEGEENDDAFENLVISSSISVSKLKYLQRRIALRVEMSSIASRRSREACDALVSSLMNVAYERDYLRHEIASIGKYRAYSLERMALGELGIDPSEFDMGAGGGGGGGGVGGGGRSTTTTTKTTIASTSNAPSRGVPPVTAVSSSFEEGEEMEGEEDGEGGRMIAAEHSGGDDGDANAGDVACGITTLEGAIDAYLFGDDDGTMATYERRENNDMADARRGRSHRDPSEHAFVLEKLTSDLNKRSTLVERLSKAKLELGGLIKRRDELMGLLDKLPTKLDELRRAGEELNSLFSGGGGVGVWRDVLMDVGDDDDIDIDIDIDGGGSGRKGKRGTTNKVTAANLLVCRPKFDRTERFRLAKSNLPSPLYVLYVQLAGYIDAWSSLETLGKGGGVAAGGIVNAVVASPPSSSSSSFSPNIAPRGFVGAPGMDVTATPPPERGGGGGWSVVLTLTPSEIVPSEVPSLLGKTNSNNPRSSSSTATAVAVVKISFSLDNTRGVVQAMMADGGDGYDGLLDNMFPGDDGLFNPNVSLLLLNHDEGGNVDDTREGGVEDRPDGSGTIDDNCKGGGAGKPYYWCQVLGGLDFPPPPFAMASPGSARDGAGHEGDGRVDAPFPIEICTRAVFRQLLRRIRARRTLAAILEYLGKRGNLHPLPIHPAMRGEGGGVVVQPQSPKAKLHSWGEDSRPDRSNRSAPASAAKKSYTALIKRKASTLKATVVIDAHNYPAEPPLWSLLNEDGSLGTLSSWGEESGGDFSLQQQQNSNNTSPPPSLFDAALHRIECRVNLELDMYVRQDVEATYDWILIHQLADIVSCWDEVMNVMDGNNGGAVSKGRNEVPLNGRTRRGKDRRIVEFGERSPFFWYRNGL</sequence>
<keyword evidence="3" id="KW-0539">Nucleus</keyword>
<feature type="region of interest" description="Disordered" evidence="4">
    <location>
        <begin position="784"/>
        <end position="819"/>
    </location>
</feature>